<evidence type="ECO:0000313" key="2">
    <source>
        <dbReference type="Proteomes" id="UP000607653"/>
    </source>
</evidence>
<proteinExistence type="predicted"/>
<dbReference type="AlphaFoldDB" id="A0A822Y0J2"/>
<protein>
    <submittedName>
        <fullName evidence="1">Uncharacterized protein</fullName>
    </submittedName>
</protein>
<reference evidence="1 2" key="1">
    <citation type="journal article" date="2020" name="Mol. Biol. Evol.">
        <title>Distinct Expression and Methylation Patterns for Genes with Different Fates following a Single Whole-Genome Duplication in Flowering Plants.</title>
        <authorList>
            <person name="Shi T."/>
            <person name="Rahmani R.S."/>
            <person name="Gugger P.F."/>
            <person name="Wang M."/>
            <person name="Li H."/>
            <person name="Zhang Y."/>
            <person name="Li Z."/>
            <person name="Wang Q."/>
            <person name="Van de Peer Y."/>
            <person name="Marchal K."/>
            <person name="Chen J."/>
        </authorList>
    </citation>
    <scope>NUCLEOTIDE SEQUENCE [LARGE SCALE GENOMIC DNA]</scope>
    <source>
        <tissue evidence="1">Leaf</tissue>
    </source>
</reference>
<accession>A0A822Y0J2</accession>
<dbReference type="EMBL" id="DUZY01000001">
    <property type="protein sequence ID" value="DAD25021.1"/>
    <property type="molecule type" value="Genomic_DNA"/>
</dbReference>
<keyword evidence="2" id="KW-1185">Reference proteome</keyword>
<organism evidence="1 2">
    <name type="scientific">Nelumbo nucifera</name>
    <name type="common">Sacred lotus</name>
    <dbReference type="NCBI Taxonomy" id="4432"/>
    <lineage>
        <taxon>Eukaryota</taxon>
        <taxon>Viridiplantae</taxon>
        <taxon>Streptophyta</taxon>
        <taxon>Embryophyta</taxon>
        <taxon>Tracheophyta</taxon>
        <taxon>Spermatophyta</taxon>
        <taxon>Magnoliopsida</taxon>
        <taxon>Proteales</taxon>
        <taxon>Nelumbonaceae</taxon>
        <taxon>Nelumbo</taxon>
    </lineage>
</organism>
<sequence length="80" mass="9507">MPKGQEKMGSGKTNFKEHMERWIIGRHKVQSKLTFQHYAGRIELRSRIMLQSQTVKLMSKKQLQVHEQRTIGINLQLFKE</sequence>
<name>A0A822Y0J2_NELNU</name>
<comment type="caution">
    <text evidence="1">The sequence shown here is derived from an EMBL/GenBank/DDBJ whole genome shotgun (WGS) entry which is preliminary data.</text>
</comment>
<gene>
    <name evidence="1" type="ORF">HUJ06_026485</name>
</gene>
<evidence type="ECO:0000313" key="1">
    <source>
        <dbReference type="EMBL" id="DAD25021.1"/>
    </source>
</evidence>
<dbReference type="Proteomes" id="UP000607653">
    <property type="component" value="Unassembled WGS sequence"/>
</dbReference>